<keyword evidence="2" id="KW-1185">Reference proteome</keyword>
<protein>
    <submittedName>
        <fullName evidence="1">Uncharacterized protein</fullName>
    </submittedName>
</protein>
<gene>
    <name evidence="1" type="ORF">NTEN_LOCUS24538</name>
</gene>
<reference evidence="1 2" key="1">
    <citation type="submission" date="2020-02" db="EMBL/GenBank/DDBJ databases">
        <authorList>
            <person name="Ferguson B K."/>
        </authorList>
    </citation>
    <scope>NUCLEOTIDE SEQUENCE [LARGE SCALE GENOMIC DNA]</scope>
</reference>
<dbReference type="EMBL" id="CADCXU010036198">
    <property type="protein sequence ID" value="CAB0021013.1"/>
    <property type="molecule type" value="Genomic_DNA"/>
</dbReference>
<name>A0A6H5HVB5_9HEMI</name>
<sequence length="76" mass="8428">KSKSHISRKMRPNVPPPYQRLSTISTTQFFADNSPSVGFPLDGNEPFLRWSVNGVGVGALPSFHCPWTLHFGREGS</sequence>
<accession>A0A6H5HVB5</accession>
<evidence type="ECO:0000313" key="2">
    <source>
        <dbReference type="Proteomes" id="UP000479000"/>
    </source>
</evidence>
<dbReference type="AlphaFoldDB" id="A0A6H5HVB5"/>
<feature type="non-terminal residue" evidence="1">
    <location>
        <position position="1"/>
    </location>
</feature>
<evidence type="ECO:0000313" key="1">
    <source>
        <dbReference type="EMBL" id="CAB0021013.1"/>
    </source>
</evidence>
<dbReference type="Proteomes" id="UP000479000">
    <property type="component" value="Unassembled WGS sequence"/>
</dbReference>
<proteinExistence type="predicted"/>
<organism evidence="1 2">
    <name type="scientific">Nesidiocoris tenuis</name>
    <dbReference type="NCBI Taxonomy" id="355587"/>
    <lineage>
        <taxon>Eukaryota</taxon>
        <taxon>Metazoa</taxon>
        <taxon>Ecdysozoa</taxon>
        <taxon>Arthropoda</taxon>
        <taxon>Hexapoda</taxon>
        <taxon>Insecta</taxon>
        <taxon>Pterygota</taxon>
        <taxon>Neoptera</taxon>
        <taxon>Paraneoptera</taxon>
        <taxon>Hemiptera</taxon>
        <taxon>Heteroptera</taxon>
        <taxon>Panheteroptera</taxon>
        <taxon>Cimicomorpha</taxon>
        <taxon>Miridae</taxon>
        <taxon>Dicyphina</taxon>
        <taxon>Nesidiocoris</taxon>
    </lineage>
</organism>